<evidence type="ECO:0000256" key="19">
    <source>
        <dbReference type="ARBA" id="ARBA00023329"/>
    </source>
</evidence>
<dbReference type="GO" id="GO:0030659">
    <property type="term" value="C:cytoplasmic vesicle membrane"/>
    <property type="evidence" value="ECO:0007669"/>
    <property type="project" value="UniProtKB-SubCell"/>
</dbReference>
<dbReference type="PaxDb" id="8030-ENSSSAP00000014225"/>
<dbReference type="PANTHER" id="PTHR10921">
    <property type="entry name" value="NUCLEAR DISTRIBUTION PROTEIN NUDE HOMOLOG 1"/>
    <property type="match status" value="1"/>
</dbReference>
<dbReference type="GO" id="GO:0000776">
    <property type="term" value="C:kinetochore"/>
    <property type="evidence" value="ECO:0007669"/>
    <property type="project" value="UniProtKB-KW"/>
</dbReference>
<evidence type="ECO:0000256" key="9">
    <source>
        <dbReference type="ARBA" id="ARBA00022553"/>
    </source>
</evidence>
<keyword evidence="14" id="KW-0175">Coiled coil</keyword>
<feature type="domain" description="NUDE" evidence="22">
    <location>
        <begin position="162"/>
        <end position="314"/>
    </location>
</feature>
<keyword evidence="23" id="KW-1185">Reference proteome</keyword>
<evidence type="ECO:0000256" key="3">
    <source>
        <dbReference type="ARBA" id="ARBA00004300"/>
    </source>
</evidence>
<keyword evidence="16" id="KW-0206">Cytoskeleton</keyword>
<dbReference type="Bgee" id="ENSSSAG00000007007">
    <property type="expression patterns" value="Expressed in pharyngeal gill and 24 other cell types or tissues"/>
</dbReference>
<evidence type="ECO:0000313" key="23">
    <source>
        <dbReference type="Proteomes" id="UP001652741"/>
    </source>
</evidence>
<dbReference type="GO" id="GO:0000132">
    <property type="term" value="P:establishment of mitotic spindle orientation"/>
    <property type="evidence" value="ECO:0007669"/>
    <property type="project" value="TreeGrafter"/>
</dbReference>
<evidence type="ECO:0000256" key="21">
    <source>
        <dbReference type="SAM" id="SignalP"/>
    </source>
</evidence>
<evidence type="ECO:0000256" key="14">
    <source>
        <dbReference type="ARBA" id="ARBA00023054"/>
    </source>
</evidence>
<dbReference type="GO" id="GO:0032154">
    <property type="term" value="C:cleavage furrow"/>
    <property type="evidence" value="ECO:0007669"/>
    <property type="project" value="UniProtKB-SubCell"/>
</dbReference>
<dbReference type="KEGG" id="sasa:106589116"/>
<evidence type="ECO:0000256" key="2">
    <source>
        <dbReference type="ARBA" id="ARBA00004186"/>
    </source>
</evidence>
<evidence type="ECO:0000256" key="17">
    <source>
        <dbReference type="ARBA" id="ARBA00023306"/>
    </source>
</evidence>
<dbReference type="Pfam" id="PF04880">
    <property type="entry name" value="NUDE_C"/>
    <property type="match status" value="1"/>
</dbReference>
<sequence length="371" mass="41943">MTSAMFLLYFRCFTRFCETIESAVTLDMGEPKTPKFGSIEEGLSFWKEQSDKHQQRAEEAQEELQEFQQMSRDYEAELETELKQCEARNRELLSNNNRLRMELENIQEKYEAQHSEAFRQISMLEGDLEETTAVKDQLQKYIRELEQSNDDLERAKRATIMSLEDFEQRMNHVIERNAFLESELDEKENLLESVQRLKDEARDLRQELAVQQVQERRPPSSLSKEKDRTESSSRSTIPTTPSKPLGTFPGTPASSIRRGDNLTGTPLTTSARISALNIVGELLRKVGNLESKLASCRDLVYDTSPKRPALPSCPGTPSAIEGGTEIQACSMSPPHYDSLVKRLEFGPAPPRGVSSHSHGSQSPSGGVKILL</sequence>
<feature type="chain" id="PRO_5010310204" evidence="21">
    <location>
        <begin position="20"/>
        <end position="371"/>
    </location>
</feature>
<keyword evidence="18" id="KW-0137">Centromere</keyword>
<dbReference type="Proteomes" id="UP001652741">
    <property type="component" value="Chromosome ssa02"/>
</dbReference>
<evidence type="ECO:0000256" key="16">
    <source>
        <dbReference type="ARBA" id="ARBA00023212"/>
    </source>
</evidence>
<keyword evidence="21" id="KW-0732">Signal</keyword>
<feature type="region of interest" description="Disordered" evidence="20">
    <location>
        <begin position="210"/>
        <end position="267"/>
    </location>
</feature>
<comment type="subcellular location">
    <subcellularLocation>
        <location evidence="5">Chromosome</location>
        <location evidence="5">Centromere</location>
        <location evidence="5">Kinetochore</location>
    </subcellularLocation>
    <subcellularLocation>
        <location evidence="4">Cleavage furrow</location>
    </subcellularLocation>
    <subcellularLocation>
        <location evidence="3">Cytoplasm</location>
        <location evidence="3">Cytoskeleton</location>
        <location evidence="3">Microtubule organizing center</location>
        <location evidence="3">Centrosome</location>
    </subcellularLocation>
    <subcellularLocation>
        <location evidence="2">Cytoplasm</location>
        <location evidence="2">Cytoskeleton</location>
        <location evidence="2">Spindle</location>
    </subcellularLocation>
    <subcellularLocation>
        <location evidence="1">Cytoplasmic vesicle membrane</location>
    </subcellularLocation>
</comment>
<dbReference type="SUPFAM" id="SSF57997">
    <property type="entry name" value="Tropomyosin"/>
    <property type="match status" value="1"/>
</dbReference>
<evidence type="ECO:0000256" key="8">
    <source>
        <dbReference type="ARBA" id="ARBA00022490"/>
    </source>
</evidence>
<keyword evidence="19" id="KW-0968">Cytoplasmic vesicle</keyword>
<comment type="similarity">
    <text evidence="6">Belongs to the nudE family.</text>
</comment>
<feature type="region of interest" description="Disordered" evidence="20">
    <location>
        <begin position="345"/>
        <end position="371"/>
    </location>
</feature>
<organism evidence="23 24">
    <name type="scientific">Salmo salar</name>
    <name type="common">Atlantic salmon</name>
    <dbReference type="NCBI Taxonomy" id="8030"/>
    <lineage>
        <taxon>Eukaryota</taxon>
        <taxon>Metazoa</taxon>
        <taxon>Chordata</taxon>
        <taxon>Craniata</taxon>
        <taxon>Vertebrata</taxon>
        <taxon>Euteleostomi</taxon>
        <taxon>Actinopterygii</taxon>
        <taxon>Neopterygii</taxon>
        <taxon>Teleostei</taxon>
        <taxon>Protacanthopterygii</taxon>
        <taxon>Salmoniformes</taxon>
        <taxon>Salmonidae</taxon>
        <taxon>Salmoninae</taxon>
        <taxon>Salmo</taxon>
    </lineage>
</organism>
<feature type="compositionally biased region" description="Low complexity" evidence="20">
    <location>
        <begin position="232"/>
        <end position="242"/>
    </location>
</feature>
<dbReference type="GO" id="GO:0005874">
    <property type="term" value="C:microtubule"/>
    <property type="evidence" value="ECO:0007669"/>
    <property type="project" value="UniProtKB-KW"/>
</dbReference>
<dbReference type="AlphaFoldDB" id="A0A1S3Q2V5"/>
<evidence type="ECO:0000256" key="13">
    <source>
        <dbReference type="ARBA" id="ARBA00022838"/>
    </source>
</evidence>
<evidence type="ECO:0000256" key="5">
    <source>
        <dbReference type="ARBA" id="ARBA00004629"/>
    </source>
</evidence>
<evidence type="ECO:0000256" key="11">
    <source>
        <dbReference type="ARBA" id="ARBA00022701"/>
    </source>
</evidence>
<evidence type="ECO:0000313" key="24">
    <source>
        <dbReference type="RefSeq" id="XP_014034290.1"/>
    </source>
</evidence>
<dbReference type="RefSeq" id="XP_014034290.1">
    <property type="nucleotide sequence ID" value="XM_014178815.2"/>
</dbReference>
<keyword evidence="13" id="KW-0995">Kinetochore</keyword>
<evidence type="ECO:0000256" key="6">
    <source>
        <dbReference type="ARBA" id="ARBA00007429"/>
    </source>
</evidence>
<dbReference type="InterPro" id="IPR033494">
    <property type="entry name" value="NUDE"/>
</dbReference>
<dbReference type="GeneID" id="106589116"/>
<feature type="compositionally biased region" description="Basic and acidic residues" evidence="20">
    <location>
        <begin position="214"/>
        <end position="231"/>
    </location>
</feature>
<name>A0A1S3Q2V5_SALSA</name>
<dbReference type="GO" id="GO:0005819">
    <property type="term" value="C:spindle"/>
    <property type="evidence" value="ECO:0007669"/>
    <property type="project" value="UniProtKB-SubCell"/>
</dbReference>
<dbReference type="GO" id="GO:0007059">
    <property type="term" value="P:chromosome segregation"/>
    <property type="evidence" value="ECO:0007669"/>
    <property type="project" value="TreeGrafter"/>
</dbReference>
<dbReference type="GO" id="GO:0005813">
    <property type="term" value="C:centrosome"/>
    <property type="evidence" value="ECO:0007669"/>
    <property type="project" value="UniProtKB-SubCell"/>
</dbReference>
<dbReference type="STRING" id="8030.ENSSSAP00000014225"/>
<evidence type="ECO:0000256" key="7">
    <source>
        <dbReference type="ARBA" id="ARBA00022454"/>
    </source>
</evidence>
<dbReference type="GO" id="GO:0016477">
    <property type="term" value="P:cell migration"/>
    <property type="evidence" value="ECO:0007669"/>
    <property type="project" value="TreeGrafter"/>
</dbReference>
<dbReference type="OrthoDB" id="5877028at2759"/>
<dbReference type="PANTHER" id="PTHR10921:SF2">
    <property type="entry name" value="NUCLEAR DISTRIBUTION PROTEIN NUDE HOMOLOG 1"/>
    <property type="match status" value="1"/>
</dbReference>
<dbReference type="OMA" id="MVEPTTH"/>
<dbReference type="GO" id="GO:0051642">
    <property type="term" value="P:centrosome localization"/>
    <property type="evidence" value="ECO:0007669"/>
    <property type="project" value="TreeGrafter"/>
</dbReference>
<keyword evidence="11" id="KW-0493">Microtubule</keyword>
<keyword evidence="7" id="KW-0158">Chromosome</keyword>
<dbReference type="GO" id="GO:0007100">
    <property type="term" value="P:mitotic centrosome separation"/>
    <property type="evidence" value="ECO:0007669"/>
    <property type="project" value="TreeGrafter"/>
</dbReference>
<dbReference type="Gene3D" id="6.10.250.1080">
    <property type="match status" value="1"/>
</dbReference>
<evidence type="ECO:0000256" key="15">
    <source>
        <dbReference type="ARBA" id="ARBA00023136"/>
    </source>
</evidence>
<keyword evidence="10" id="KW-0132">Cell division</keyword>
<keyword evidence="17" id="KW-0131">Cell cycle</keyword>
<dbReference type="GO" id="GO:0051301">
    <property type="term" value="P:cell division"/>
    <property type="evidence" value="ECO:0007669"/>
    <property type="project" value="UniProtKB-KW"/>
</dbReference>
<evidence type="ECO:0000256" key="1">
    <source>
        <dbReference type="ARBA" id="ARBA00004156"/>
    </source>
</evidence>
<dbReference type="GO" id="GO:0047496">
    <property type="term" value="P:vesicle transport along microtubule"/>
    <property type="evidence" value="ECO:0007669"/>
    <property type="project" value="TreeGrafter"/>
</dbReference>
<evidence type="ECO:0000259" key="22">
    <source>
        <dbReference type="Pfam" id="PF04880"/>
    </source>
</evidence>
<feature type="compositionally biased region" description="Low complexity" evidence="20">
    <location>
        <begin position="352"/>
        <end position="371"/>
    </location>
</feature>
<dbReference type="GO" id="GO:0008017">
    <property type="term" value="F:microtubule binding"/>
    <property type="evidence" value="ECO:0007669"/>
    <property type="project" value="InterPro"/>
</dbReference>
<dbReference type="InterPro" id="IPR006964">
    <property type="entry name" value="NUDE_dom"/>
</dbReference>
<reference evidence="24" key="1">
    <citation type="submission" date="2025-08" db="UniProtKB">
        <authorList>
            <consortium name="RefSeq"/>
        </authorList>
    </citation>
    <scope>IDENTIFICATION</scope>
</reference>
<feature type="signal peptide" evidence="21">
    <location>
        <begin position="1"/>
        <end position="19"/>
    </location>
</feature>
<evidence type="ECO:0000256" key="4">
    <source>
        <dbReference type="ARBA" id="ARBA00004626"/>
    </source>
</evidence>
<dbReference type="GO" id="GO:0007020">
    <property type="term" value="P:microtubule nucleation"/>
    <property type="evidence" value="ECO:0007669"/>
    <property type="project" value="TreeGrafter"/>
</dbReference>
<evidence type="ECO:0000256" key="18">
    <source>
        <dbReference type="ARBA" id="ARBA00023328"/>
    </source>
</evidence>
<evidence type="ECO:0000256" key="20">
    <source>
        <dbReference type="SAM" id="MobiDB-lite"/>
    </source>
</evidence>
<evidence type="ECO:0000256" key="10">
    <source>
        <dbReference type="ARBA" id="ARBA00022618"/>
    </source>
</evidence>
<gene>
    <name evidence="24" type="primary">LOC106589116</name>
</gene>
<keyword evidence="12" id="KW-0498">Mitosis</keyword>
<dbReference type="GO" id="GO:0005871">
    <property type="term" value="C:kinesin complex"/>
    <property type="evidence" value="ECO:0007669"/>
    <property type="project" value="TreeGrafter"/>
</dbReference>
<proteinExistence type="inferred from homology"/>
<keyword evidence="15" id="KW-0472">Membrane</keyword>
<accession>A0A1S3Q2V5</accession>
<evidence type="ECO:0000256" key="12">
    <source>
        <dbReference type="ARBA" id="ARBA00022776"/>
    </source>
</evidence>
<keyword evidence="8" id="KW-0963">Cytoplasm</keyword>
<keyword evidence="9" id="KW-0597">Phosphoprotein</keyword>
<protein>
    <submittedName>
        <fullName evidence="24">Nuclear distribution protein nudE homolog 1 isoform X1</fullName>
    </submittedName>
</protein>